<dbReference type="Proteomes" id="UP000233786">
    <property type="component" value="Unassembled WGS sequence"/>
</dbReference>
<name>A0A2N3Y6Q8_SACSN</name>
<reference evidence="1" key="1">
    <citation type="submission" date="2017-12" db="EMBL/GenBank/DDBJ databases">
        <title>Sequencing the genomes of 1000 Actinobacteria strains.</title>
        <authorList>
            <person name="Klenk H.-P."/>
        </authorList>
    </citation>
    <scope>NUCLEOTIDE SEQUENCE [LARGE SCALE GENOMIC DNA]</scope>
    <source>
        <strain evidence="1">DSM 44228</strain>
    </source>
</reference>
<evidence type="ECO:0000313" key="2">
    <source>
        <dbReference type="Proteomes" id="UP000233786"/>
    </source>
</evidence>
<evidence type="ECO:0000313" key="1">
    <source>
        <dbReference type="EMBL" id="PKW18607.1"/>
    </source>
</evidence>
<organism evidence="1 2">
    <name type="scientific">Saccharopolyspora spinosa</name>
    <dbReference type="NCBI Taxonomy" id="60894"/>
    <lineage>
        <taxon>Bacteria</taxon>
        <taxon>Bacillati</taxon>
        <taxon>Actinomycetota</taxon>
        <taxon>Actinomycetes</taxon>
        <taxon>Pseudonocardiales</taxon>
        <taxon>Pseudonocardiaceae</taxon>
        <taxon>Saccharopolyspora</taxon>
    </lineage>
</organism>
<dbReference type="AlphaFoldDB" id="A0A2N3Y6Q8"/>
<dbReference type="RefSeq" id="WP_010310083.1">
    <property type="nucleotide sequence ID" value="NZ_CP061007.1"/>
</dbReference>
<dbReference type="STRING" id="994479.GCA_000194155_04820"/>
<proteinExistence type="predicted"/>
<comment type="caution">
    <text evidence="1">The sequence shown here is derived from an EMBL/GenBank/DDBJ whole genome shotgun (WGS) entry which is preliminary data.</text>
</comment>
<accession>A0A2N3Y6Q8</accession>
<sequence length="97" mass="10423">MALLTGERPSTRPRLSLDDMAAILGPDWTGGLDPVDVACQRLRDLLECAWPAVLATAGDPLEAITWRAALAVSTEPARIVDMGFDAFATAVRDELDE</sequence>
<dbReference type="EMBL" id="PJNB01000001">
    <property type="protein sequence ID" value="PKW18607.1"/>
    <property type="molecule type" value="Genomic_DNA"/>
</dbReference>
<protein>
    <submittedName>
        <fullName evidence="1">Uncharacterized protein</fullName>
    </submittedName>
</protein>
<keyword evidence="2" id="KW-1185">Reference proteome</keyword>
<gene>
    <name evidence="1" type="ORF">A8926_6710</name>
</gene>